<accession>A5CCN4</accession>
<dbReference type="HOGENOM" id="CLU_596956_0_0_5"/>
<evidence type="ECO:0000313" key="9">
    <source>
        <dbReference type="EMBL" id="CAM79466.1"/>
    </source>
</evidence>
<dbReference type="Gene3D" id="1.20.1600.10">
    <property type="entry name" value="Outer membrane efflux proteins (OEP)"/>
    <property type="match status" value="1"/>
</dbReference>
<dbReference type="GO" id="GO:0015562">
    <property type="term" value="F:efflux transmembrane transporter activity"/>
    <property type="evidence" value="ECO:0007669"/>
    <property type="project" value="InterPro"/>
</dbReference>
<reference evidence="9 10" key="1">
    <citation type="journal article" date="2007" name="Proc. Natl. Acad. Sci. U.S.A.">
        <title>The Orientia tsutsugamushi genome reveals massive proliferation of conjugative type IV secretion system and host-cell interaction genes.</title>
        <authorList>
            <person name="Cho N.-H."/>
            <person name="Kim H.-R."/>
            <person name="Lee J.-H."/>
            <person name="Kim S.-Y."/>
            <person name="Kim J."/>
            <person name="Cha S."/>
            <person name="Kim S.-Y."/>
            <person name="Darby A.C."/>
            <person name="Fuxelius H.-H."/>
            <person name="Yin J."/>
            <person name="Kim J.H."/>
            <person name="Kim J."/>
            <person name="Lee S.J."/>
            <person name="Koh Y.-S."/>
            <person name="Jang W.-J."/>
            <person name="Park K.-H."/>
            <person name="Andersson S.G.E."/>
            <person name="Choi M.-S."/>
            <person name="Kim I.-S."/>
        </authorList>
    </citation>
    <scope>NUCLEOTIDE SEQUENCE [LARGE SCALE GENOMIC DNA]</scope>
    <source>
        <strain evidence="9 10">Boryong</strain>
    </source>
</reference>
<evidence type="ECO:0000256" key="7">
    <source>
        <dbReference type="ARBA" id="ARBA00023237"/>
    </source>
</evidence>
<dbReference type="GO" id="GO:1990281">
    <property type="term" value="C:efflux pump complex"/>
    <property type="evidence" value="ECO:0007669"/>
    <property type="project" value="TreeGrafter"/>
</dbReference>
<evidence type="ECO:0000256" key="1">
    <source>
        <dbReference type="ARBA" id="ARBA00004442"/>
    </source>
</evidence>
<evidence type="ECO:0000256" key="5">
    <source>
        <dbReference type="ARBA" id="ARBA00022692"/>
    </source>
</evidence>
<evidence type="ECO:0000256" key="8">
    <source>
        <dbReference type="SAM" id="SignalP"/>
    </source>
</evidence>
<evidence type="ECO:0000256" key="3">
    <source>
        <dbReference type="ARBA" id="ARBA00022448"/>
    </source>
</evidence>
<dbReference type="RefSeq" id="WP_011944460.1">
    <property type="nucleotide sequence ID" value="NC_009488.1"/>
</dbReference>
<dbReference type="PANTHER" id="PTHR30026">
    <property type="entry name" value="OUTER MEMBRANE PROTEIN TOLC"/>
    <property type="match status" value="1"/>
</dbReference>
<sequence length="458" mass="52952">MLTLLKKYIVAILCSILLTCSFSCSAIDINTALTNAYKNSVKFKLLQDEFLQQANQYQKIYTSFIPEVHISVASSERYHNTSNSWFPNNNWLSETNNLNRMQSLNAFNPRAELTISHNLFNGGQDLIRLKAIKQKSYTAKEKFYNDEQELIYEGIETYLNYYSFLETSKLYEAKVQYFQKMLEIENQKLALGESTSVSVANAQVQLSKALSEHIAGITAVQNLEKKFYNFFGILPSNIELPRISNDLEKSETALMNSALNNSFVLNYYKNQILEQQLKVKFCRAAVLPKINAQFSVISPLPFQPEHSTATFAVEMRIPIFNHNTAFLDSRTEIRALNMLISQYKDKLEQIKMSVVSEWKQYNSIKQQIEYSDDYVKFATIALSATQHEYELGNIRITDLLKAQNNFYDSKIENIKVNVALLKHMYKIKQLTNKLTAKSLNLNVKYFIPEQKQKFKKIL</sequence>
<keyword evidence="5" id="KW-0812">Transmembrane</keyword>
<comment type="subcellular location">
    <subcellularLocation>
        <location evidence="1">Cell outer membrane</location>
    </subcellularLocation>
</comment>
<dbReference type="PANTHER" id="PTHR30026:SF20">
    <property type="entry name" value="OUTER MEMBRANE PROTEIN TOLC"/>
    <property type="match status" value="1"/>
</dbReference>
<keyword evidence="4" id="KW-1134">Transmembrane beta strand</keyword>
<organism evidence="9 10">
    <name type="scientific">Orientia tsutsugamushi (strain Boryong)</name>
    <name type="common">Rickettsia tsutsugamushi</name>
    <dbReference type="NCBI Taxonomy" id="357244"/>
    <lineage>
        <taxon>Bacteria</taxon>
        <taxon>Pseudomonadati</taxon>
        <taxon>Pseudomonadota</taxon>
        <taxon>Alphaproteobacteria</taxon>
        <taxon>Rickettsiales</taxon>
        <taxon>Rickettsiaceae</taxon>
        <taxon>Rickettsieae</taxon>
        <taxon>Orientia</taxon>
    </lineage>
</organism>
<evidence type="ECO:0000313" key="10">
    <source>
        <dbReference type="Proteomes" id="UP000001565"/>
    </source>
</evidence>
<proteinExistence type="inferred from homology"/>
<keyword evidence="3" id="KW-0813">Transport</keyword>
<dbReference type="Pfam" id="PF02321">
    <property type="entry name" value="OEP"/>
    <property type="match status" value="2"/>
</dbReference>
<dbReference type="SUPFAM" id="SSF56954">
    <property type="entry name" value="Outer membrane efflux proteins (OEP)"/>
    <property type="match status" value="1"/>
</dbReference>
<name>A5CCN4_ORITB</name>
<keyword evidence="7" id="KW-0998">Cell outer membrane</keyword>
<dbReference type="GO" id="GO:0015288">
    <property type="term" value="F:porin activity"/>
    <property type="evidence" value="ECO:0007669"/>
    <property type="project" value="TreeGrafter"/>
</dbReference>
<dbReference type="InterPro" id="IPR003423">
    <property type="entry name" value="OMP_efflux"/>
</dbReference>
<keyword evidence="6" id="KW-0472">Membrane</keyword>
<feature type="signal peptide" evidence="8">
    <location>
        <begin position="1"/>
        <end position="26"/>
    </location>
</feature>
<evidence type="ECO:0000256" key="2">
    <source>
        <dbReference type="ARBA" id="ARBA00007613"/>
    </source>
</evidence>
<dbReference type="AlphaFoldDB" id="A5CCN4"/>
<protein>
    <submittedName>
        <fullName evidence="9">Outer membrane efflux protein</fullName>
    </submittedName>
</protein>
<comment type="similarity">
    <text evidence="2">Belongs to the outer membrane factor (OMF) (TC 1.B.17) family.</text>
</comment>
<evidence type="ECO:0000256" key="4">
    <source>
        <dbReference type="ARBA" id="ARBA00022452"/>
    </source>
</evidence>
<evidence type="ECO:0000256" key="6">
    <source>
        <dbReference type="ARBA" id="ARBA00023136"/>
    </source>
</evidence>
<dbReference type="KEGG" id="ots:OTBS_0400"/>
<dbReference type="InterPro" id="IPR051906">
    <property type="entry name" value="TolC-like"/>
</dbReference>
<gene>
    <name evidence="9" type="primary">tolC</name>
    <name evidence="9" type="ordered locus">OTBS_0400</name>
</gene>
<keyword evidence="8" id="KW-0732">Signal</keyword>
<feature type="chain" id="PRO_5002678724" evidence="8">
    <location>
        <begin position="27"/>
        <end position="458"/>
    </location>
</feature>
<dbReference type="eggNOG" id="COG1538">
    <property type="taxonomic scope" value="Bacteria"/>
</dbReference>
<dbReference type="EMBL" id="AM494475">
    <property type="protein sequence ID" value="CAM79466.1"/>
    <property type="molecule type" value="Genomic_DNA"/>
</dbReference>
<dbReference type="Proteomes" id="UP000001565">
    <property type="component" value="Chromosome"/>
</dbReference>
<dbReference type="GO" id="GO:0009279">
    <property type="term" value="C:cell outer membrane"/>
    <property type="evidence" value="ECO:0007669"/>
    <property type="project" value="UniProtKB-SubCell"/>
</dbReference>